<keyword evidence="2" id="KW-1185">Reference proteome</keyword>
<evidence type="ECO:0000313" key="2">
    <source>
        <dbReference type="Proteomes" id="UP000235388"/>
    </source>
</evidence>
<dbReference type="Proteomes" id="UP000235388">
    <property type="component" value="Unassembled WGS sequence"/>
</dbReference>
<accession>A0A2N5W767</accession>
<gene>
    <name evidence="1" type="ORF">PCANC_00626</name>
</gene>
<dbReference type="EMBL" id="PGCJ01000006">
    <property type="protein sequence ID" value="PLW58063.1"/>
    <property type="molecule type" value="Genomic_DNA"/>
</dbReference>
<comment type="caution">
    <text evidence="1">The sequence shown here is derived from an EMBL/GenBank/DDBJ whole genome shotgun (WGS) entry which is preliminary data.</text>
</comment>
<name>A0A2N5W767_9BASI</name>
<sequence length="167" mass="18907">MARSRRHGYSSSCTPITQARHILTTQPTTLERAIAMALRHQFIQPSHLPAYKVQNPLRPDTEVHYEFDPEMNYEPPKPPHVNSLPPGLVTQYAIWQEKLAGAWKSVKNALTAVYFDLKASRAGTLRVYPILDTQNQPPKQYLSGIQDIHQGPGVQDKRWVLALGTKD</sequence>
<proteinExistence type="predicted"/>
<protein>
    <submittedName>
        <fullName evidence="1">Uncharacterized protein</fullName>
    </submittedName>
</protein>
<dbReference type="AlphaFoldDB" id="A0A2N5W767"/>
<reference evidence="1 2" key="1">
    <citation type="submission" date="2017-11" db="EMBL/GenBank/DDBJ databases">
        <title>De novo assembly and phasing of dikaryotic genomes from two isolates of Puccinia coronata f. sp. avenae, the causal agent of oat crown rust.</title>
        <authorList>
            <person name="Miller M.E."/>
            <person name="Zhang Y."/>
            <person name="Omidvar V."/>
            <person name="Sperschneider J."/>
            <person name="Schwessinger B."/>
            <person name="Raley C."/>
            <person name="Palmer J.M."/>
            <person name="Garnica D."/>
            <person name="Upadhyaya N."/>
            <person name="Rathjen J."/>
            <person name="Taylor J.M."/>
            <person name="Park R.F."/>
            <person name="Dodds P.N."/>
            <person name="Hirsch C.D."/>
            <person name="Kianian S.F."/>
            <person name="Figueroa M."/>
        </authorList>
    </citation>
    <scope>NUCLEOTIDE SEQUENCE [LARGE SCALE GENOMIC DNA]</scope>
    <source>
        <strain evidence="1">12NC29</strain>
    </source>
</reference>
<evidence type="ECO:0000313" key="1">
    <source>
        <dbReference type="EMBL" id="PLW58063.1"/>
    </source>
</evidence>
<organism evidence="1 2">
    <name type="scientific">Puccinia coronata f. sp. avenae</name>
    <dbReference type="NCBI Taxonomy" id="200324"/>
    <lineage>
        <taxon>Eukaryota</taxon>
        <taxon>Fungi</taxon>
        <taxon>Dikarya</taxon>
        <taxon>Basidiomycota</taxon>
        <taxon>Pucciniomycotina</taxon>
        <taxon>Pucciniomycetes</taxon>
        <taxon>Pucciniales</taxon>
        <taxon>Pucciniaceae</taxon>
        <taxon>Puccinia</taxon>
    </lineage>
</organism>